<dbReference type="Pfam" id="PF08245">
    <property type="entry name" value="Mur_ligase_M"/>
    <property type="match status" value="1"/>
</dbReference>
<name>A0A6J4RK69_9ACTN</name>
<dbReference type="GO" id="GO:0005737">
    <property type="term" value="C:cytoplasm"/>
    <property type="evidence" value="ECO:0007669"/>
    <property type="project" value="UniProtKB-SubCell"/>
</dbReference>
<keyword evidence="9 14" id="KW-0133">Cell shape</keyword>
<feature type="domain" description="Mur ligase C-terminal" evidence="17">
    <location>
        <begin position="298"/>
        <end position="432"/>
    </location>
</feature>
<dbReference type="GO" id="GO:0005524">
    <property type="term" value="F:ATP binding"/>
    <property type="evidence" value="ECO:0007669"/>
    <property type="project" value="UniProtKB-UniRule"/>
</dbReference>
<evidence type="ECO:0000256" key="10">
    <source>
        <dbReference type="ARBA" id="ARBA00022984"/>
    </source>
</evidence>
<keyword evidence="7 14" id="KW-0547">Nucleotide-binding</keyword>
<dbReference type="UniPathway" id="UPA00219"/>
<keyword evidence="4 14" id="KW-0963">Cytoplasm</keyword>
<evidence type="ECO:0000256" key="4">
    <source>
        <dbReference type="ARBA" id="ARBA00022490"/>
    </source>
</evidence>
<dbReference type="Pfam" id="PF02875">
    <property type="entry name" value="Mur_ligase_C"/>
    <property type="match status" value="1"/>
</dbReference>
<keyword evidence="8 14" id="KW-0067">ATP-binding</keyword>
<organism evidence="19">
    <name type="scientific">uncultured Solirubrobacteraceae bacterium</name>
    <dbReference type="NCBI Taxonomy" id="1162706"/>
    <lineage>
        <taxon>Bacteria</taxon>
        <taxon>Bacillati</taxon>
        <taxon>Actinomycetota</taxon>
        <taxon>Thermoleophilia</taxon>
        <taxon>Solirubrobacterales</taxon>
        <taxon>Solirubrobacteraceae</taxon>
        <taxon>environmental samples</taxon>
    </lineage>
</organism>
<evidence type="ECO:0000256" key="8">
    <source>
        <dbReference type="ARBA" id="ARBA00022840"/>
    </source>
</evidence>
<evidence type="ECO:0000256" key="3">
    <source>
        <dbReference type="ARBA" id="ARBA00012211"/>
    </source>
</evidence>
<comment type="similarity">
    <text evidence="14">Belongs to the MurCDEF family.</text>
</comment>
<comment type="function">
    <text evidence="14">Cell wall formation.</text>
</comment>
<dbReference type="AlphaFoldDB" id="A0A6J4RK69"/>
<comment type="subcellular location">
    <subcellularLocation>
        <location evidence="1 14">Cytoplasm</location>
    </subcellularLocation>
</comment>
<dbReference type="GO" id="GO:0008360">
    <property type="term" value="P:regulation of cell shape"/>
    <property type="evidence" value="ECO:0007669"/>
    <property type="project" value="UniProtKB-KW"/>
</dbReference>
<evidence type="ECO:0000256" key="11">
    <source>
        <dbReference type="ARBA" id="ARBA00023306"/>
    </source>
</evidence>
<evidence type="ECO:0000256" key="14">
    <source>
        <dbReference type="HAMAP-Rule" id="MF_00046"/>
    </source>
</evidence>
<evidence type="ECO:0000256" key="7">
    <source>
        <dbReference type="ARBA" id="ARBA00022741"/>
    </source>
</evidence>
<dbReference type="Gene3D" id="3.40.50.720">
    <property type="entry name" value="NAD(P)-binding Rossmann-like Domain"/>
    <property type="match status" value="1"/>
</dbReference>
<evidence type="ECO:0000259" key="16">
    <source>
        <dbReference type="Pfam" id="PF01225"/>
    </source>
</evidence>
<keyword evidence="15" id="KW-0812">Transmembrane</keyword>
<keyword evidence="15" id="KW-1133">Transmembrane helix</keyword>
<evidence type="ECO:0000256" key="1">
    <source>
        <dbReference type="ARBA" id="ARBA00004496"/>
    </source>
</evidence>
<dbReference type="SUPFAM" id="SSF51984">
    <property type="entry name" value="MurCD N-terminal domain"/>
    <property type="match status" value="1"/>
</dbReference>
<feature type="transmembrane region" description="Helical" evidence="15">
    <location>
        <begin position="12"/>
        <end position="34"/>
    </location>
</feature>
<dbReference type="GO" id="GO:0051301">
    <property type="term" value="P:cell division"/>
    <property type="evidence" value="ECO:0007669"/>
    <property type="project" value="UniProtKB-KW"/>
</dbReference>
<accession>A0A6J4RK69</accession>
<evidence type="ECO:0000256" key="12">
    <source>
        <dbReference type="ARBA" id="ARBA00023316"/>
    </source>
</evidence>
<proteinExistence type="inferred from homology"/>
<comment type="pathway">
    <text evidence="2 14">Cell wall biogenesis; peptidoglycan biosynthesis.</text>
</comment>
<feature type="domain" description="Mur ligase central" evidence="18">
    <location>
        <begin position="115"/>
        <end position="276"/>
    </location>
</feature>
<dbReference type="EC" id="6.3.2.8" evidence="3 14"/>
<dbReference type="SUPFAM" id="SSF53244">
    <property type="entry name" value="MurD-like peptide ligases, peptide-binding domain"/>
    <property type="match status" value="1"/>
</dbReference>
<keyword evidence="12 14" id="KW-0961">Cell wall biogenesis/degradation</keyword>
<keyword evidence="11 14" id="KW-0131">Cell cycle</keyword>
<evidence type="ECO:0000256" key="6">
    <source>
        <dbReference type="ARBA" id="ARBA00022618"/>
    </source>
</evidence>
<keyword evidence="5 14" id="KW-0436">Ligase</keyword>
<dbReference type="GO" id="GO:0009252">
    <property type="term" value="P:peptidoglycan biosynthetic process"/>
    <property type="evidence" value="ECO:0007669"/>
    <property type="project" value="UniProtKB-UniRule"/>
</dbReference>
<keyword evidence="10 14" id="KW-0573">Peptidoglycan synthesis</keyword>
<sequence length="443" mass="46745">MSGDRPWNGRRLHFVGIGGAGMSGLALVAAQLGAEVTGSDRSATSSYAKRLAAAGIVVLEGHDAGHVPETAELVVSTAIPEANPERAEGRRRGLRELHRAQLLGELTQLKPTIAVAGTHGKTTTSSMVVHALERCGLAPSYLVGGEVRSTGTNAAWGTGEWLVVEADESDRSLLALSPTVAVLTNAELDHHTTYASQREVDATFRAFLDLADTAVVWNRPELLQLVPAGRRVVPFDVSEPDLGPDGSAFELDGIRVEVPVPGAHNARNAAAALAACRLAGADPLRAAEGLRDFAGAGRRFEQLGVSPRGAVVVDDYAHHPTEVRATLEAARTLGARRVIAVFQPHLFSRTQRHADEFGEALALADVVVVCDVYPARERAEDFPGVDGHMVAVAAADHAAGRPVAWMPSLADAERHLRSLLREGDLLLTLGAGDIDSLGRSLLG</sequence>
<dbReference type="Gene3D" id="3.90.190.20">
    <property type="entry name" value="Mur ligase, C-terminal domain"/>
    <property type="match status" value="1"/>
</dbReference>
<feature type="binding site" evidence="14">
    <location>
        <begin position="117"/>
        <end position="123"/>
    </location>
    <ligand>
        <name>ATP</name>
        <dbReference type="ChEBI" id="CHEBI:30616"/>
    </ligand>
</feature>
<dbReference type="InterPro" id="IPR036615">
    <property type="entry name" value="Mur_ligase_C_dom_sf"/>
</dbReference>
<dbReference type="Gene3D" id="3.40.1190.10">
    <property type="entry name" value="Mur-like, catalytic domain"/>
    <property type="match status" value="1"/>
</dbReference>
<protein>
    <recommendedName>
        <fullName evidence="3 14">UDP-N-acetylmuramate--L-alanine ligase</fullName>
        <ecNumber evidence="3 14">6.3.2.8</ecNumber>
    </recommendedName>
    <alternativeName>
        <fullName evidence="14">UDP-N-acetylmuramoyl-L-alanine synthetase</fullName>
    </alternativeName>
</protein>
<evidence type="ECO:0000256" key="9">
    <source>
        <dbReference type="ARBA" id="ARBA00022960"/>
    </source>
</evidence>
<dbReference type="PANTHER" id="PTHR43445:SF3">
    <property type="entry name" value="UDP-N-ACETYLMURAMATE--L-ALANINE LIGASE"/>
    <property type="match status" value="1"/>
</dbReference>
<dbReference type="InterPro" id="IPR005758">
    <property type="entry name" value="UDP-N-AcMur_Ala_ligase_MurC"/>
</dbReference>
<evidence type="ECO:0000313" key="19">
    <source>
        <dbReference type="EMBL" id="CAA9474801.1"/>
    </source>
</evidence>
<evidence type="ECO:0000256" key="2">
    <source>
        <dbReference type="ARBA" id="ARBA00004752"/>
    </source>
</evidence>
<dbReference type="GO" id="GO:0071555">
    <property type="term" value="P:cell wall organization"/>
    <property type="evidence" value="ECO:0007669"/>
    <property type="project" value="UniProtKB-KW"/>
</dbReference>
<keyword evidence="6 14" id="KW-0132">Cell division</keyword>
<keyword evidence="15" id="KW-0472">Membrane</keyword>
<dbReference type="GO" id="GO:0008763">
    <property type="term" value="F:UDP-N-acetylmuramate-L-alanine ligase activity"/>
    <property type="evidence" value="ECO:0007669"/>
    <property type="project" value="UniProtKB-UniRule"/>
</dbReference>
<evidence type="ECO:0000259" key="18">
    <source>
        <dbReference type="Pfam" id="PF08245"/>
    </source>
</evidence>
<dbReference type="InterPro" id="IPR013221">
    <property type="entry name" value="Mur_ligase_cen"/>
</dbReference>
<feature type="domain" description="Mur ligase N-terminal catalytic" evidence="16">
    <location>
        <begin position="12"/>
        <end position="108"/>
    </location>
</feature>
<dbReference type="InterPro" id="IPR004101">
    <property type="entry name" value="Mur_ligase_C"/>
</dbReference>
<dbReference type="Pfam" id="PF01225">
    <property type="entry name" value="Mur_ligase"/>
    <property type="match status" value="1"/>
</dbReference>
<reference evidence="19" key="1">
    <citation type="submission" date="2020-02" db="EMBL/GenBank/DDBJ databases">
        <authorList>
            <person name="Meier V. D."/>
        </authorList>
    </citation>
    <scope>NUCLEOTIDE SEQUENCE</scope>
    <source>
        <strain evidence="19">AVDCRST_MAG69</strain>
    </source>
</reference>
<dbReference type="EMBL" id="CADCVP010000048">
    <property type="protein sequence ID" value="CAA9474801.1"/>
    <property type="molecule type" value="Genomic_DNA"/>
</dbReference>
<evidence type="ECO:0000256" key="15">
    <source>
        <dbReference type="SAM" id="Phobius"/>
    </source>
</evidence>
<dbReference type="InterPro" id="IPR000713">
    <property type="entry name" value="Mur_ligase_N"/>
</dbReference>
<dbReference type="PANTHER" id="PTHR43445">
    <property type="entry name" value="UDP-N-ACETYLMURAMATE--L-ALANINE LIGASE-RELATED"/>
    <property type="match status" value="1"/>
</dbReference>
<dbReference type="SUPFAM" id="SSF53623">
    <property type="entry name" value="MurD-like peptide ligases, catalytic domain"/>
    <property type="match status" value="1"/>
</dbReference>
<dbReference type="HAMAP" id="MF_00046">
    <property type="entry name" value="MurC"/>
    <property type="match status" value="1"/>
</dbReference>
<evidence type="ECO:0000256" key="5">
    <source>
        <dbReference type="ARBA" id="ARBA00022598"/>
    </source>
</evidence>
<dbReference type="InterPro" id="IPR036565">
    <property type="entry name" value="Mur-like_cat_sf"/>
</dbReference>
<evidence type="ECO:0000259" key="17">
    <source>
        <dbReference type="Pfam" id="PF02875"/>
    </source>
</evidence>
<comment type="catalytic activity">
    <reaction evidence="13 14">
        <text>UDP-N-acetyl-alpha-D-muramate + L-alanine + ATP = UDP-N-acetyl-alpha-D-muramoyl-L-alanine + ADP + phosphate + H(+)</text>
        <dbReference type="Rhea" id="RHEA:23372"/>
        <dbReference type="ChEBI" id="CHEBI:15378"/>
        <dbReference type="ChEBI" id="CHEBI:30616"/>
        <dbReference type="ChEBI" id="CHEBI:43474"/>
        <dbReference type="ChEBI" id="CHEBI:57972"/>
        <dbReference type="ChEBI" id="CHEBI:70757"/>
        <dbReference type="ChEBI" id="CHEBI:83898"/>
        <dbReference type="ChEBI" id="CHEBI:456216"/>
        <dbReference type="EC" id="6.3.2.8"/>
    </reaction>
</comment>
<dbReference type="InterPro" id="IPR050061">
    <property type="entry name" value="MurCDEF_pg_biosynth"/>
</dbReference>
<evidence type="ECO:0000256" key="13">
    <source>
        <dbReference type="ARBA" id="ARBA00047833"/>
    </source>
</evidence>
<gene>
    <name evidence="14" type="primary">murC</name>
    <name evidence="19" type="ORF">AVDCRST_MAG69-344</name>
</gene>
<dbReference type="NCBIfam" id="TIGR01082">
    <property type="entry name" value="murC"/>
    <property type="match status" value="1"/>
</dbReference>